<dbReference type="GO" id="GO:0005524">
    <property type="term" value="F:ATP binding"/>
    <property type="evidence" value="ECO:0007669"/>
    <property type="project" value="UniProtKB-UniRule"/>
</dbReference>
<keyword evidence="11 18" id="KW-0547">Nucleotide-binding</keyword>
<dbReference type="InterPro" id="IPR000333">
    <property type="entry name" value="TGFB_receptor"/>
</dbReference>
<feature type="chain" id="PRO_5003475477" description="receptor protein serine/threonine kinase" evidence="21">
    <location>
        <begin position="20"/>
        <end position="558"/>
    </location>
</feature>
<sequence length="558" mass="63458">MARHTLCTLLPLLCYTALANSINRPNRSERSEDKVYPITCKCTAEYCTDDTGECVAESGICFLVAEESRDPDRRGVYEVVSRGCSHVNESIFFCSEGDNNIGHQCCYYHYCNDISWFTKEPTASESYPPTKGPNRPPPREPAFEPNPQNSLSYPLYIVGIFVFIIAMTLGGMLVLRFCRVNREKVLVSNSLVTPLTLPQYITPGSTQNWQSVPSQDFTTSCSGGSGNPRLIEKTLIREITFCERIGKGRYGEVWRGRWRAGGQVAVKVFSNREESSWWHEAEMYQSYWLRHENILSFIGADQRDCVANMEYYLVLNYHPRGSLYDFLHDAQLTVQEALRIILSLSAGLDYLHTEIRSSVAKPSIAHRDLKSKNILIKSAGQGSQCCIADFGLAARSDFFDNLPDKKQFHFQVGTRRYMAPEILDSSINLSSFQSLRQADIYMFGLVAWEIGQRVSPGSEPYQYPFQHDVPCDPTVEEMSAVVVEQGKRPPIPESWSEHPTLVELSRITSECWDKDPTTRLPSLRIRKDLMRLLDSLLRIRDSGCYFTDTSDQGFQSWE</sequence>
<feature type="signal peptide" evidence="21">
    <location>
        <begin position="1"/>
        <end position="19"/>
    </location>
</feature>
<reference evidence="23" key="1">
    <citation type="journal article" date="2011" name="PLoS ONE">
        <title>Evolution of the TGF-beta Signaling Pathway and Its Potential Role in the Ctenophore, Mnemiopsis leidyi.</title>
        <authorList>
            <person name="Pang K."/>
            <person name="Ryan J.F."/>
            <person name="Baxevanis A.D."/>
            <person name="Martindale M.Q."/>
        </authorList>
    </citation>
    <scope>NUCLEOTIDE SEQUENCE</scope>
</reference>
<keyword evidence="12" id="KW-0418">Kinase</keyword>
<dbReference type="AlphaFoldDB" id="G5CTM1"/>
<name>G5CTM1_MNELE</name>
<keyword evidence="10 21" id="KW-0732">Signal</keyword>
<keyword evidence="15 20" id="KW-1133">Transmembrane helix</keyword>
<keyword evidence="17 23" id="KW-0675">Receptor</keyword>
<feature type="transmembrane region" description="Helical" evidence="20">
    <location>
        <begin position="153"/>
        <end position="175"/>
    </location>
</feature>
<dbReference type="GO" id="GO:0005886">
    <property type="term" value="C:plasma membrane"/>
    <property type="evidence" value="ECO:0007669"/>
    <property type="project" value="TreeGrafter"/>
</dbReference>
<evidence type="ECO:0000256" key="14">
    <source>
        <dbReference type="ARBA" id="ARBA00022842"/>
    </source>
</evidence>
<feature type="region of interest" description="Disordered" evidence="19">
    <location>
        <begin position="122"/>
        <end position="146"/>
    </location>
</feature>
<keyword evidence="8 20" id="KW-0812">Transmembrane</keyword>
<feature type="binding site" evidence="18">
    <location>
        <position position="267"/>
    </location>
    <ligand>
        <name>ATP</name>
        <dbReference type="ChEBI" id="CHEBI:30616"/>
    </ligand>
</feature>
<dbReference type="InterPro" id="IPR000719">
    <property type="entry name" value="Prot_kinase_dom"/>
</dbReference>
<dbReference type="PROSITE" id="PS00108">
    <property type="entry name" value="PROTEIN_KINASE_ST"/>
    <property type="match status" value="1"/>
</dbReference>
<evidence type="ECO:0000256" key="20">
    <source>
        <dbReference type="SAM" id="Phobius"/>
    </source>
</evidence>
<protein>
    <recommendedName>
        <fullName evidence="5">receptor protein serine/threonine kinase</fullName>
        <ecNumber evidence="5">2.7.11.30</ecNumber>
    </recommendedName>
</protein>
<dbReference type="PANTHER" id="PTHR23255:SF72">
    <property type="entry name" value="RECEPTOR PROTEIN SERINE_THREONINE KINASE"/>
    <property type="match status" value="1"/>
</dbReference>
<dbReference type="SMART" id="SM00220">
    <property type="entry name" value="S_TKc"/>
    <property type="match status" value="1"/>
</dbReference>
<dbReference type="PROSITE" id="PS00107">
    <property type="entry name" value="PROTEIN_KINASE_ATP"/>
    <property type="match status" value="1"/>
</dbReference>
<dbReference type="GO" id="GO:0004675">
    <property type="term" value="F:transmembrane receptor protein serine/threonine kinase activity"/>
    <property type="evidence" value="ECO:0007669"/>
    <property type="project" value="UniProtKB-EC"/>
</dbReference>
<gene>
    <name evidence="23" type="primary">TgfRIb</name>
</gene>
<evidence type="ECO:0000256" key="4">
    <source>
        <dbReference type="ARBA" id="ARBA00009605"/>
    </source>
</evidence>
<comment type="cofactor">
    <cofactor evidence="1">
        <name>Mn(2+)</name>
        <dbReference type="ChEBI" id="CHEBI:29035"/>
    </cofactor>
</comment>
<dbReference type="Gene3D" id="2.10.60.10">
    <property type="entry name" value="CD59"/>
    <property type="match status" value="1"/>
</dbReference>
<dbReference type="Gene3D" id="1.10.510.10">
    <property type="entry name" value="Transferase(Phosphotransferase) domain 1"/>
    <property type="match status" value="1"/>
</dbReference>
<evidence type="ECO:0000256" key="15">
    <source>
        <dbReference type="ARBA" id="ARBA00022989"/>
    </source>
</evidence>
<evidence type="ECO:0000256" key="13">
    <source>
        <dbReference type="ARBA" id="ARBA00022840"/>
    </source>
</evidence>
<comment type="similarity">
    <text evidence="4">Belongs to the protein kinase superfamily. TKL Ser/Thr protein kinase family. TGFB receptor subfamily.</text>
</comment>
<keyword evidence="14" id="KW-0460">Magnesium</keyword>
<dbReference type="SUPFAM" id="SSF57302">
    <property type="entry name" value="Snake toxin-like"/>
    <property type="match status" value="1"/>
</dbReference>
<dbReference type="EC" id="2.7.11.30" evidence="5"/>
<evidence type="ECO:0000256" key="3">
    <source>
        <dbReference type="ARBA" id="ARBA00004479"/>
    </source>
</evidence>
<keyword evidence="13 18" id="KW-0067">ATP-binding</keyword>
<dbReference type="InterPro" id="IPR017441">
    <property type="entry name" value="Protein_kinase_ATP_BS"/>
</dbReference>
<evidence type="ECO:0000256" key="11">
    <source>
        <dbReference type="ARBA" id="ARBA00022741"/>
    </source>
</evidence>
<evidence type="ECO:0000256" key="1">
    <source>
        <dbReference type="ARBA" id="ARBA00001936"/>
    </source>
</evidence>
<dbReference type="SUPFAM" id="SSF56112">
    <property type="entry name" value="Protein kinase-like (PK-like)"/>
    <property type="match status" value="1"/>
</dbReference>
<evidence type="ECO:0000256" key="10">
    <source>
        <dbReference type="ARBA" id="ARBA00022729"/>
    </source>
</evidence>
<dbReference type="HOGENOM" id="CLU_000288_8_1_1"/>
<evidence type="ECO:0000256" key="21">
    <source>
        <dbReference type="SAM" id="SignalP"/>
    </source>
</evidence>
<comment type="cofactor">
    <cofactor evidence="2">
        <name>Mg(2+)</name>
        <dbReference type="ChEBI" id="CHEBI:18420"/>
    </cofactor>
</comment>
<evidence type="ECO:0000313" key="23">
    <source>
        <dbReference type="EMBL" id="AEP16398.1"/>
    </source>
</evidence>
<dbReference type="InterPro" id="IPR001245">
    <property type="entry name" value="Ser-Thr/Tyr_kinase_cat_dom"/>
</dbReference>
<evidence type="ECO:0000256" key="7">
    <source>
        <dbReference type="ARBA" id="ARBA00022679"/>
    </source>
</evidence>
<dbReference type="InterPro" id="IPR008271">
    <property type="entry name" value="Ser/Thr_kinase_AS"/>
</dbReference>
<dbReference type="PANTHER" id="PTHR23255">
    <property type="entry name" value="TRANSFORMING GROWTH FACTOR-BETA RECEPTOR TYPE I AND II"/>
    <property type="match status" value="1"/>
</dbReference>
<dbReference type="Pfam" id="PF07714">
    <property type="entry name" value="PK_Tyr_Ser-Thr"/>
    <property type="match status" value="1"/>
</dbReference>
<dbReference type="InterPro" id="IPR011009">
    <property type="entry name" value="Kinase-like_dom_sf"/>
</dbReference>
<organism evidence="23">
    <name type="scientific">Mnemiopsis leidyi</name>
    <name type="common">Sea walnut</name>
    <name type="synonym">Warty comb jellyfish</name>
    <dbReference type="NCBI Taxonomy" id="27923"/>
    <lineage>
        <taxon>Eukaryota</taxon>
        <taxon>Metazoa</taxon>
        <taxon>Ctenophora</taxon>
        <taxon>Tentaculata</taxon>
        <taxon>Lobata</taxon>
        <taxon>Bolinopsidae</taxon>
        <taxon>Mnemiopsis</taxon>
    </lineage>
</organism>
<keyword evidence="9" id="KW-0479">Metal-binding</keyword>
<evidence type="ECO:0000256" key="19">
    <source>
        <dbReference type="SAM" id="MobiDB-lite"/>
    </source>
</evidence>
<dbReference type="InterPro" id="IPR045860">
    <property type="entry name" value="Snake_toxin-like_sf"/>
</dbReference>
<comment type="subcellular location">
    <subcellularLocation>
        <location evidence="3">Membrane</location>
        <topology evidence="3">Single-pass type I membrane protein</topology>
    </subcellularLocation>
</comment>
<keyword evidence="6" id="KW-0723">Serine/threonine-protein kinase</keyword>
<keyword evidence="7" id="KW-0808">Transferase</keyword>
<dbReference type="GO" id="GO:0071363">
    <property type="term" value="P:cellular response to growth factor stimulus"/>
    <property type="evidence" value="ECO:0007669"/>
    <property type="project" value="TreeGrafter"/>
</dbReference>
<evidence type="ECO:0000256" key="2">
    <source>
        <dbReference type="ARBA" id="ARBA00001946"/>
    </source>
</evidence>
<evidence type="ECO:0000259" key="22">
    <source>
        <dbReference type="PROSITE" id="PS50011"/>
    </source>
</evidence>
<dbReference type="EMBL" id="JN380196">
    <property type="protein sequence ID" value="AEP16398.1"/>
    <property type="molecule type" value="mRNA"/>
</dbReference>
<dbReference type="PROSITE" id="PS50011">
    <property type="entry name" value="PROTEIN_KINASE_DOM"/>
    <property type="match status" value="1"/>
</dbReference>
<evidence type="ECO:0000256" key="17">
    <source>
        <dbReference type="ARBA" id="ARBA00023170"/>
    </source>
</evidence>
<evidence type="ECO:0000256" key="6">
    <source>
        <dbReference type="ARBA" id="ARBA00022527"/>
    </source>
</evidence>
<dbReference type="Gene3D" id="3.30.200.20">
    <property type="entry name" value="Phosphorylase Kinase, domain 1"/>
    <property type="match status" value="1"/>
</dbReference>
<evidence type="ECO:0000256" key="8">
    <source>
        <dbReference type="ARBA" id="ARBA00022692"/>
    </source>
</evidence>
<accession>G5CTM1</accession>
<evidence type="ECO:0000256" key="9">
    <source>
        <dbReference type="ARBA" id="ARBA00022723"/>
    </source>
</evidence>
<evidence type="ECO:0000256" key="5">
    <source>
        <dbReference type="ARBA" id="ARBA00012401"/>
    </source>
</evidence>
<proteinExistence type="evidence at transcript level"/>
<evidence type="ECO:0000256" key="18">
    <source>
        <dbReference type="PROSITE-ProRule" id="PRU10141"/>
    </source>
</evidence>
<dbReference type="GO" id="GO:0043235">
    <property type="term" value="C:receptor complex"/>
    <property type="evidence" value="ECO:0007669"/>
    <property type="project" value="TreeGrafter"/>
</dbReference>
<evidence type="ECO:0000256" key="16">
    <source>
        <dbReference type="ARBA" id="ARBA00023136"/>
    </source>
</evidence>
<keyword evidence="16 20" id="KW-0472">Membrane</keyword>
<evidence type="ECO:0000256" key="12">
    <source>
        <dbReference type="ARBA" id="ARBA00022777"/>
    </source>
</evidence>
<feature type="domain" description="Protein kinase" evidence="22">
    <location>
        <begin position="239"/>
        <end position="533"/>
    </location>
</feature>